<evidence type="ECO:0000256" key="2">
    <source>
        <dbReference type="ARBA" id="ARBA00022737"/>
    </source>
</evidence>
<dbReference type="PANTHER" id="PTHR46652:SF7">
    <property type="entry name" value="LEUCINE-RICH REPEAT AND IQ DOMAIN-CONTAINING PROTEIN 1"/>
    <property type="match status" value="1"/>
</dbReference>
<accession>A0AAV1R9G3</accession>
<organism evidence="4 5">
    <name type="scientific">Dovyalis caffra</name>
    <dbReference type="NCBI Taxonomy" id="77055"/>
    <lineage>
        <taxon>Eukaryota</taxon>
        <taxon>Viridiplantae</taxon>
        <taxon>Streptophyta</taxon>
        <taxon>Embryophyta</taxon>
        <taxon>Tracheophyta</taxon>
        <taxon>Spermatophyta</taxon>
        <taxon>Magnoliopsida</taxon>
        <taxon>eudicotyledons</taxon>
        <taxon>Gunneridae</taxon>
        <taxon>Pentapetalae</taxon>
        <taxon>rosids</taxon>
        <taxon>fabids</taxon>
        <taxon>Malpighiales</taxon>
        <taxon>Salicaceae</taxon>
        <taxon>Flacourtieae</taxon>
        <taxon>Dovyalis</taxon>
    </lineage>
</organism>
<dbReference type="Pfam" id="PF13855">
    <property type="entry name" value="LRR_8"/>
    <property type="match status" value="1"/>
</dbReference>
<evidence type="ECO:0000313" key="5">
    <source>
        <dbReference type="Proteomes" id="UP001314170"/>
    </source>
</evidence>
<feature type="compositionally biased region" description="Basic and acidic residues" evidence="3">
    <location>
        <begin position="453"/>
        <end position="477"/>
    </location>
</feature>
<dbReference type="InterPro" id="IPR050836">
    <property type="entry name" value="SDS22/Internalin_LRR"/>
</dbReference>
<dbReference type="AlphaFoldDB" id="A0AAV1R9G3"/>
<proteinExistence type="predicted"/>
<dbReference type="PROSITE" id="PS51450">
    <property type="entry name" value="LRR"/>
    <property type="match status" value="6"/>
</dbReference>
<dbReference type="PANTHER" id="PTHR46652">
    <property type="entry name" value="LEUCINE-RICH REPEAT AND IQ DOMAIN-CONTAINING PROTEIN 1-RELATED"/>
    <property type="match status" value="1"/>
</dbReference>
<keyword evidence="5" id="KW-1185">Reference proteome</keyword>
<dbReference type="SUPFAM" id="SSF52058">
    <property type="entry name" value="L domain-like"/>
    <property type="match status" value="1"/>
</dbReference>
<evidence type="ECO:0000256" key="1">
    <source>
        <dbReference type="ARBA" id="ARBA00022614"/>
    </source>
</evidence>
<evidence type="ECO:0000313" key="4">
    <source>
        <dbReference type="EMBL" id="CAK7329154.1"/>
    </source>
</evidence>
<dbReference type="Proteomes" id="UP001314170">
    <property type="component" value="Unassembled WGS sequence"/>
</dbReference>
<evidence type="ECO:0000256" key="3">
    <source>
        <dbReference type="SAM" id="MobiDB-lite"/>
    </source>
</evidence>
<dbReference type="SMART" id="SM00369">
    <property type="entry name" value="LRR_TYP"/>
    <property type="match status" value="5"/>
</dbReference>
<dbReference type="SMART" id="SM00365">
    <property type="entry name" value="LRR_SD22"/>
    <property type="match status" value="6"/>
</dbReference>
<feature type="region of interest" description="Disordered" evidence="3">
    <location>
        <begin position="341"/>
        <end position="491"/>
    </location>
</feature>
<name>A0AAV1R9G3_9ROSI</name>
<comment type="caution">
    <text evidence="4">The sequence shown here is derived from an EMBL/GenBank/DDBJ whole genome shotgun (WGS) entry which is preliminary data.</text>
</comment>
<keyword evidence="1" id="KW-0433">Leucine-rich repeat</keyword>
<protein>
    <submittedName>
        <fullName evidence="4">Uncharacterized protein</fullName>
    </submittedName>
</protein>
<reference evidence="4 5" key="1">
    <citation type="submission" date="2024-01" db="EMBL/GenBank/DDBJ databases">
        <authorList>
            <person name="Waweru B."/>
        </authorList>
    </citation>
    <scope>NUCLEOTIDE SEQUENCE [LARGE SCALE GENOMIC DNA]</scope>
</reference>
<dbReference type="EMBL" id="CAWUPB010000913">
    <property type="protein sequence ID" value="CAK7329154.1"/>
    <property type="molecule type" value="Genomic_DNA"/>
</dbReference>
<dbReference type="InterPro" id="IPR032675">
    <property type="entry name" value="LRR_dom_sf"/>
</dbReference>
<dbReference type="Gene3D" id="3.80.10.10">
    <property type="entry name" value="Ribonuclease Inhibitor"/>
    <property type="match status" value="2"/>
</dbReference>
<dbReference type="InterPro" id="IPR001611">
    <property type="entry name" value="Leu-rich_rpt"/>
</dbReference>
<feature type="compositionally biased region" description="Basic and acidic residues" evidence="3">
    <location>
        <begin position="366"/>
        <end position="395"/>
    </location>
</feature>
<sequence>MACLSSQKLLKDKQTRDANSITSLSLTHRALSDISCLREFQNLEKLDLAFNNLTSLQGLSSCVKLKWLSVVQNKLESLRGIEALSNLTVLNAGKNKLKSIDEVRSLVSLRALILNDNDIVSICKLDQMKELNTVGECWKCALFDWLERIAFCSLAMSNKMCEHKAAVLKLTLDIIMVQDFQGSISINCFMEHVEGHGVYAGTHKNSRFLWDNNTSLVLSRNPIREIGESLVKVKSITKLSLSNCQLQTIDSSLKSCIELKELRLAHNDIKTLPTELAYNKKLQNLDLGNNVITRWSDVKVLSSLVDLKNLNLQGNPIVENAKTTKKVQKFLPNLHIFNARPVDKSTKKGSSGRPDDSSLIPTNELDDLKEKEKDCTRETKSSKHVMDQRSGHFDNADDEVEKDLKQRRKKTKGEVSKKEEASTDEKDDNVVEKKLKRKKTNEKEDPSNDLEMEDLRRKGKKSLEKLSEDDVHDDDRNKVKRKLKSKKSREELNELDIIDNGEVSFADLFSVDAAENPKHGSESKTLAKTGINAPSGLLTVSAKKKKSKNQGLVSTIPLSPAVEVGMGGTSTWGDE</sequence>
<feature type="compositionally biased region" description="Basic residues" evidence="3">
    <location>
        <begin position="478"/>
        <end position="487"/>
    </location>
</feature>
<gene>
    <name evidence="4" type="ORF">DCAF_LOCUS6902</name>
</gene>
<feature type="compositionally biased region" description="Basic and acidic residues" evidence="3">
    <location>
        <begin position="412"/>
        <end position="433"/>
    </location>
</feature>
<dbReference type="InterPro" id="IPR003591">
    <property type="entry name" value="Leu-rich_rpt_typical-subtyp"/>
</dbReference>
<keyword evidence="2" id="KW-0677">Repeat</keyword>